<dbReference type="PANTHER" id="PTHR12592:SF0">
    <property type="entry name" value="ATP-DEPENDENT (S)-NAD(P)H-HYDRATE DEHYDRATASE"/>
    <property type="match status" value="1"/>
</dbReference>
<name>A0A0B5FUB7_9BACT</name>
<dbReference type="GO" id="GO:0046872">
    <property type="term" value="F:metal ion binding"/>
    <property type="evidence" value="ECO:0007669"/>
    <property type="project" value="UniProtKB-UniRule"/>
</dbReference>
<feature type="binding site" evidence="18">
    <location>
        <position position="60"/>
    </location>
    <ligand>
        <name>K(+)</name>
        <dbReference type="ChEBI" id="CHEBI:29103"/>
    </ligand>
</feature>
<dbReference type="InterPro" id="IPR004443">
    <property type="entry name" value="YjeF_N_dom"/>
</dbReference>
<evidence type="ECO:0000256" key="15">
    <source>
        <dbReference type="ARBA" id="ARBA00048238"/>
    </source>
</evidence>
<feature type="binding site" evidence="17">
    <location>
        <position position="454"/>
    </location>
    <ligand>
        <name>AMP</name>
        <dbReference type="ChEBI" id="CHEBI:456215"/>
    </ligand>
</feature>
<dbReference type="GO" id="GO:0052856">
    <property type="term" value="F:NAD(P)HX epimerase activity"/>
    <property type="evidence" value="ECO:0007669"/>
    <property type="project" value="UniProtKB-UniRule"/>
</dbReference>
<reference evidence="22 23" key="1">
    <citation type="journal article" date="2015" name="Genome Announc.">
        <title>Genomes of Geoalkalibacter ferrihydriticus Z-0531T and Geoalkalibacter subterraneus Red1T, Two Haloalkaliphilic Metal-Reducing Deltaproteobacteria.</title>
        <authorList>
            <person name="Badalamenti J.P."/>
            <person name="Krajmalnik-Brown R."/>
            <person name="Torres C.I."/>
            <person name="Bond D.R."/>
        </authorList>
    </citation>
    <scope>NUCLEOTIDE SEQUENCE [LARGE SCALE GENOMIC DNA]</scope>
    <source>
        <strain evidence="22 23">Red1</strain>
    </source>
</reference>
<dbReference type="GO" id="GO:0046496">
    <property type="term" value="P:nicotinamide nucleotide metabolic process"/>
    <property type="evidence" value="ECO:0007669"/>
    <property type="project" value="UniProtKB-UniRule"/>
</dbReference>
<evidence type="ECO:0000259" key="20">
    <source>
        <dbReference type="PROSITE" id="PS51383"/>
    </source>
</evidence>
<dbReference type="KEGG" id="gsb:GSUB_12365"/>
<dbReference type="PROSITE" id="PS01050">
    <property type="entry name" value="YJEF_C_2"/>
    <property type="match status" value="1"/>
</dbReference>
<comment type="catalytic activity">
    <reaction evidence="16 17 19">
        <text>(6S)-NADPHX + ADP = AMP + phosphate + NADPH + H(+)</text>
        <dbReference type="Rhea" id="RHEA:32235"/>
        <dbReference type="ChEBI" id="CHEBI:15378"/>
        <dbReference type="ChEBI" id="CHEBI:43474"/>
        <dbReference type="ChEBI" id="CHEBI:57783"/>
        <dbReference type="ChEBI" id="CHEBI:64076"/>
        <dbReference type="ChEBI" id="CHEBI:456215"/>
        <dbReference type="ChEBI" id="CHEBI:456216"/>
        <dbReference type="EC" id="4.2.1.136"/>
    </reaction>
</comment>
<evidence type="ECO:0000256" key="14">
    <source>
        <dbReference type="ARBA" id="ARBA00025153"/>
    </source>
</evidence>
<feature type="binding site" evidence="17">
    <location>
        <position position="266"/>
    </location>
    <ligand>
        <name>(6S)-NADPHX</name>
        <dbReference type="ChEBI" id="CHEBI:64076"/>
    </ligand>
</feature>
<dbReference type="RefSeq" id="WP_040201033.1">
    <property type="nucleotide sequence ID" value="NZ_CP010311.1"/>
</dbReference>
<feature type="binding site" evidence="18">
    <location>
        <position position="167"/>
    </location>
    <ligand>
        <name>K(+)</name>
        <dbReference type="ChEBI" id="CHEBI:29103"/>
    </ligand>
</feature>
<evidence type="ECO:0000256" key="5">
    <source>
        <dbReference type="ARBA" id="ARBA00022723"/>
    </source>
</evidence>
<comment type="function">
    <text evidence="18">Catalyzes the epimerization of the S- and R-forms of NAD(P)HX, a damaged form of NAD(P)H that is a result of enzymatic or heat-dependent hydration. This is a prerequisite for the S-specific NAD(P)H-hydrate dehydratase to allow the repair of both epimers of NAD(P)HX.</text>
</comment>
<evidence type="ECO:0000256" key="2">
    <source>
        <dbReference type="ARBA" id="ARBA00000909"/>
    </source>
</evidence>
<comment type="function">
    <text evidence="17">Catalyzes the dehydration of the S-form of NAD(P)HX at the expense of ADP, which is converted to AMP. Together with NAD(P)HX epimerase, which catalyzes the epimerization of the S- and R-forms, the enzyme allows the repair of both epimers of NAD(P)HX, a damaged form of NAD(P)H that is a result of enzymatic or heat-dependent hydration.</text>
</comment>
<dbReference type="NCBIfam" id="TIGR00197">
    <property type="entry name" value="yjeF_nterm"/>
    <property type="match status" value="1"/>
</dbReference>
<evidence type="ECO:0000256" key="4">
    <source>
        <dbReference type="ARBA" id="ARBA00009524"/>
    </source>
</evidence>
<dbReference type="CDD" id="cd01171">
    <property type="entry name" value="YXKO-related"/>
    <property type="match status" value="1"/>
</dbReference>
<feature type="binding site" evidence="18">
    <location>
        <position position="164"/>
    </location>
    <ligand>
        <name>(6S)-NADPHX</name>
        <dbReference type="ChEBI" id="CHEBI:64076"/>
    </ligand>
</feature>
<evidence type="ECO:0000256" key="19">
    <source>
        <dbReference type="PIRNR" id="PIRNR017184"/>
    </source>
</evidence>
<dbReference type="EMBL" id="CP010311">
    <property type="protein sequence ID" value="AJF07191.1"/>
    <property type="molecule type" value="Genomic_DNA"/>
</dbReference>
<evidence type="ECO:0000256" key="17">
    <source>
        <dbReference type="HAMAP-Rule" id="MF_01965"/>
    </source>
</evidence>
<feature type="binding site" evidence="18">
    <location>
        <position position="146"/>
    </location>
    <ligand>
        <name>(6S)-NADPHX</name>
        <dbReference type="ChEBI" id="CHEBI:64076"/>
    </ligand>
</feature>
<keyword evidence="7 17" id="KW-0067">ATP-binding</keyword>
<feature type="binding site" evidence="17">
    <location>
        <begin position="425"/>
        <end position="429"/>
    </location>
    <ligand>
        <name>AMP</name>
        <dbReference type="ChEBI" id="CHEBI:456215"/>
    </ligand>
</feature>
<proteinExistence type="inferred from homology"/>
<evidence type="ECO:0000256" key="1">
    <source>
        <dbReference type="ARBA" id="ARBA00000013"/>
    </source>
</evidence>
<dbReference type="Gene3D" id="3.40.1190.20">
    <property type="match status" value="1"/>
</dbReference>
<organism evidence="22 23">
    <name type="scientific">Geoalkalibacter subterraneus</name>
    <dbReference type="NCBI Taxonomy" id="483547"/>
    <lineage>
        <taxon>Bacteria</taxon>
        <taxon>Pseudomonadati</taxon>
        <taxon>Thermodesulfobacteriota</taxon>
        <taxon>Desulfuromonadia</taxon>
        <taxon>Desulfuromonadales</taxon>
        <taxon>Geoalkalibacteraceae</taxon>
        <taxon>Geoalkalibacter</taxon>
    </lineage>
</organism>
<evidence type="ECO:0000313" key="22">
    <source>
        <dbReference type="EMBL" id="AJF07191.1"/>
    </source>
</evidence>
<dbReference type="HAMAP" id="MF_01965">
    <property type="entry name" value="NADHX_dehydratase"/>
    <property type="match status" value="1"/>
</dbReference>
<dbReference type="STRING" id="483547.GSUB_12365"/>
<dbReference type="PANTHER" id="PTHR12592">
    <property type="entry name" value="ATP-DEPENDENT (S)-NAD(P)H-HYDRATE DEHYDRATASE FAMILY MEMBER"/>
    <property type="match status" value="1"/>
</dbReference>
<feature type="binding site" evidence="18">
    <location>
        <begin position="135"/>
        <end position="141"/>
    </location>
    <ligand>
        <name>(6S)-NADPHX</name>
        <dbReference type="ChEBI" id="CHEBI:64076"/>
    </ligand>
</feature>
<feature type="domain" description="YjeF N-terminal" evidence="21">
    <location>
        <begin position="9"/>
        <end position="221"/>
    </location>
</feature>
<comment type="cofactor">
    <cofactor evidence="17">
        <name>Mg(2+)</name>
        <dbReference type="ChEBI" id="CHEBI:18420"/>
    </cofactor>
</comment>
<dbReference type="PROSITE" id="PS51383">
    <property type="entry name" value="YJEF_C_3"/>
    <property type="match status" value="1"/>
</dbReference>
<evidence type="ECO:0000256" key="8">
    <source>
        <dbReference type="ARBA" id="ARBA00022857"/>
    </source>
</evidence>
<comment type="subunit">
    <text evidence="17">Homotetramer.</text>
</comment>
<keyword evidence="13" id="KW-0511">Multifunctional enzyme</keyword>
<evidence type="ECO:0000256" key="9">
    <source>
        <dbReference type="ARBA" id="ARBA00022958"/>
    </source>
</evidence>
<gene>
    <name evidence="17" type="primary">nnrD</name>
    <name evidence="18" type="synonym">nnrE</name>
    <name evidence="22" type="ORF">GSUB_12365</name>
</gene>
<comment type="similarity">
    <text evidence="18">Belongs to the NnrE/AIBP family.</text>
</comment>
<dbReference type="PIRSF" id="PIRSF017184">
    <property type="entry name" value="Nnr"/>
    <property type="match status" value="1"/>
</dbReference>
<protein>
    <recommendedName>
        <fullName evidence="19">Bifunctional NAD(P)H-hydrate repair enzyme</fullName>
    </recommendedName>
    <alternativeName>
        <fullName evidence="19">Nicotinamide nucleotide repair protein</fullName>
    </alternativeName>
    <domain>
        <recommendedName>
            <fullName evidence="19">ADP-dependent (S)-NAD(P)H-hydrate dehydratase</fullName>
            <ecNumber evidence="19">4.2.1.136</ecNumber>
        </recommendedName>
        <alternativeName>
            <fullName evidence="19">ADP-dependent NAD(P)HX dehydratase</fullName>
        </alternativeName>
    </domain>
    <domain>
        <recommendedName>
            <fullName evidence="19">NAD(P)H-hydrate epimerase</fullName>
            <ecNumber evidence="19">5.1.99.6</ecNumber>
        </recommendedName>
    </domain>
</protein>
<dbReference type="HAMAP" id="MF_01966">
    <property type="entry name" value="NADHX_epimerase"/>
    <property type="match status" value="1"/>
</dbReference>
<feature type="domain" description="YjeF C-terminal" evidence="20">
    <location>
        <begin position="231"/>
        <end position="514"/>
    </location>
</feature>
<comment type="similarity">
    <text evidence="3 19">In the N-terminal section; belongs to the NnrE/AIBP family.</text>
</comment>
<dbReference type="Proteomes" id="UP000035036">
    <property type="component" value="Chromosome"/>
</dbReference>
<evidence type="ECO:0000256" key="13">
    <source>
        <dbReference type="ARBA" id="ARBA00023268"/>
    </source>
</evidence>
<keyword evidence="23" id="KW-1185">Reference proteome</keyword>
<comment type="catalytic activity">
    <reaction evidence="15 17 19">
        <text>(6S)-NADHX + ADP = AMP + phosphate + NADH + H(+)</text>
        <dbReference type="Rhea" id="RHEA:32223"/>
        <dbReference type="ChEBI" id="CHEBI:15378"/>
        <dbReference type="ChEBI" id="CHEBI:43474"/>
        <dbReference type="ChEBI" id="CHEBI:57945"/>
        <dbReference type="ChEBI" id="CHEBI:64074"/>
        <dbReference type="ChEBI" id="CHEBI:456215"/>
        <dbReference type="ChEBI" id="CHEBI:456216"/>
        <dbReference type="EC" id="4.2.1.136"/>
    </reaction>
</comment>
<keyword evidence="5 18" id="KW-0479">Metal-binding</keyword>
<evidence type="ECO:0000256" key="18">
    <source>
        <dbReference type="HAMAP-Rule" id="MF_01966"/>
    </source>
</evidence>
<keyword evidence="12 17" id="KW-0456">Lyase</keyword>
<dbReference type="Pfam" id="PF03853">
    <property type="entry name" value="YjeF_N"/>
    <property type="match status" value="1"/>
</dbReference>
<comment type="similarity">
    <text evidence="17">Belongs to the NnrD/CARKD family.</text>
</comment>
<evidence type="ECO:0000256" key="10">
    <source>
        <dbReference type="ARBA" id="ARBA00023027"/>
    </source>
</evidence>
<dbReference type="InterPro" id="IPR036652">
    <property type="entry name" value="YjeF_N_dom_sf"/>
</dbReference>
<evidence type="ECO:0000256" key="7">
    <source>
        <dbReference type="ARBA" id="ARBA00022840"/>
    </source>
</evidence>
<comment type="catalytic activity">
    <reaction evidence="2 18 19">
        <text>(6R)-NADPHX = (6S)-NADPHX</text>
        <dbReference type="Rhea" id="RHEA:32227"/>
        <dbReference type="ChEBI" id="CHEBI:64076"/>
        <dbReference type="ChEBI" id="CHEBI:64077"/>
        <dbReference type="EC" id="5.1.99.6"/>
    </reaction>
</comment>
<feature type="binding site" evidence="17">
    <location>
        <position position="336"/>
    </location>
    <ligand>
        <name>(6S)-NADPHX</name>
        <dbReference type="ChEBI" id="CHEBI:64076"/>
    </ligand>
</feature>
<dbReference type="AlphaFoldDB" id="A0A0B5FUB7"/>
<comment type="function">
    <text evidence="14 19">Bifunctional enzyme that catalyzes the epimerization of the S- and R-forms of NAD(P)HX and the dehydration of the S-form of NAD(P)HX at the expense of ADP, which is converted to AMP. This allows the repair of both epimers of NAD(P)HX, a damaged form of NAD(P)H that is a result of enzymatic or heat-dependent hydration.</text>
</comment>
<dbReference type="GO" id="GO:0005524">
    <property type="term" value="F:ATP binding"/>
    <property type="evidence" value="ECO:0007669"/>
    <property type="project" value="UniProtKB-UniRule"/>
</dbReference>
<feature type="binding site" evidence="18">
    <location>
        <position position="131"/>
    </location>
    <ligand>
        <name>K(+)</name>
        <dbReference type="ChEBI" id="CHEBI:29103"/>
    </ligand>
</feature>
<keyword evidence="8 17" id="KW-0521">NADP</keyword>
<keyword evidence="11 18" id="KW-0413">Isomerase</keyword>
<evidence type="ECO:0000256" key="3">
    <source>
        <dbReference type="ARBA" id="ARBA00006001"/>
    </source>
</evidence>
<dbReference type="HOGENOM" id="CLU_024853_4_1_7"/>
<dbReference type="GO" id="GO:0052855">
    <property type="term" value="F:ADP-dependent NAD(P)H-hydrate dehydratase activity"/>
    <property type="evidence" value="ECO:0007669"/>
    <property type="project" value="UniProtKB-UniRule"/>
</dbReference>
<dbReference type="InterPro" id="IPR000631">
    <property type="entry name" value="CARKD"/>
</dbReference>
<keyword evidence="10 17" id="KW-0520">NAD</keyword>
<evidence type="ECO:0000256" key="6">
    <source>
        <dbReference type="ARBA" id="ARBA00022741"/>
    </source>
</evidence>
<dbReference type="Gene3D" id="3.40.50.10260">
    <property type="entry name" value="YjeF N-terminal domain"/>
    <property type="match status" value="1"/>
</dbReference>
<comment type="cofactor">
    <cofactor evidence="18 19">
        <name>K(+)</name>
        <dbReference type="ChEBI" id="CHEBI:29103"/>
    </cofactor>
    <text evidence="18 19">Binds 1 potassium ion per subunit.</text>
</comment>
<dbReference type="InterPro" id="IPR030677">
    <property type="entry name" value="Nnr"/>
</dbReference>
<comment type="catalytic activity">
    <reaction evidence="1 18 19">
        <text>(6R)-NADHX = (6S)-NADHX</text>
        <dbReference type="Rhea" id="RHEA:32215"/>
        <dbReference type="ChEBI" id="CHEBI:64074"/>
        <dbReference type="ChEBI" id="CHEBI:64075"/>
        <dbReference type="EC" id="5.1.99.6"/>
    </reaction>
</comment>
<accession>A0A0B5FUB7</accession>
<comment type="similarity">
    <text evidence="4 19">In the C-terminal section; belongs to the NnrD/CARKD family.</text>
</comment>
<dbReference type="EC" id="4.2.1.136" evidence="19"/>
<feature type="binding site" evidence="17">
    <location>
        <position position="455"/>
    </location>
    <ligand>
        <name>(6S)-NADPHX</name>
        <dbReference type="ChEBI" id="CHEBI:64076"/>
    </ligand>
</feature>
<dbReference type="NCBIfam" id="TIGR00196">
    <property type="entry name" value="yjeF_cterm"/>
    <property type="match status" value="1"/>
</dbReference>
<sequence>MRVLSAAQMQELDQKTIKEIGLPGPVLMENAGQGAARLINERYRHLYPGPAVVISGKGNNGGDGYVIARSLLQRGWQVRTLVLADDAAVEGDARLNLEILRKVRGEILFAPDDDGLSAALSQCSGSRLLVDALFGTGLSSNVRGRYARAIAWMNDESAPIAAVDIPSGLDATTGRILGCCVQADLTVTFALPKIGHVVYPGVDQVGALEIVDIGIPAFLLEGQTPAQILVDGEFARHLLPPRPSDGHKGTFGHLLIIGGSTGKSGAVALAADSAMRSGVGLVTAAVPKGIHDILEVKLTEPMTVPLPEVDGALGAGALDALTEAWQGKQALAVGPGLGQNEQAQELVRRLVRDCDLPLVIDADGLNSLAGHLEGLSSCRPGTTVITPHPGEMARLAQIPVEEVQQDRLSVARDFALRHGVIVVLKGARTVIASPDGTAWINASGNPGMASGGMGDVLTGVVGALLAQGMPAAEAAVLATYLHGAAADRLACREGCAGLTAGEIAHELAAVRYELGRRSG</sequence>
<evidence type="ECO:0000259" key="21">
    <source>
        <dbReference type="PROSITE" id="PS51385"/>
    </source>
</evidence>
<keyword evidence="6 17" id="KW-0547">Nucleotide-binding</keyword>
<dbReference type="InterPro" id="IPR029056">
    <property type="entry name" value="Ribokinase-like"/>
</dbReference>
<dbReference type="SUPFAM" id="SSF64153">
    <property type="entry name" value="YjeF N-terminal domain-like"/>
    <property type="match status" value="1"/>
</dbReference>
<dbReference type="GO" id="GO:0110051">
    <property type="term" value="P:metabolite repair"/>
    <property type="evidence" value="ECO:0007669"/>
    <property type="project" value="TreeGrafter"/>
</dbReference>
<evidence type="ECO:0000256" key="11">
    <source>
        <dbReference type="ARBA" id="ARBA00023235"/>
    </source>
</evidence>
<dbReference type="OrthoDB" id="9806925at2"/>
<dbReference type="InterPro" id="IPR017953">
    <property type="entry name" value="Carbohydrate_kinase_pred_CS"/>
</dbReference>
<evidence type="ECO:0000313" key="23">
    <source>
        <dbReference type="Proteomes" id="UP000035036"/>
    </source>
</evidence>
<dbReference type="PROSITE" id="PS51385">
    <property type="entry name" value="YJEF_N"/>
    <property type="match status" value="1"/>
</dbReference>
<keyword evidence="9 18" id="KW-0630">Potassium</keyword>
<dbReference type="EC" id="5.1.99.6" evidence="19"/>
<evidence type="ECO:0000256" key="12">
    <source>
        <dbReference type="ARBA" id="ARBA00023239"/>
    </source>
</evidence>
<feature type="binding site" evidence="18">
    <location>
        <begin position="59"/>
        <end position="63"/>
    </location>
    <ligand>
        <name>(6S)-NADPHX</name>
        <dbReference type="ChEBI" id="CHEBI:64076"/>
    </ligand>
</feature>
<dbReference type="Pfam" id="PF01256">
    <property type="entry name" value="Carb_kinase"/>
    <property type="match status" value="1"/>
</dbReference>
<feature type="binding site" evidence="17">
    <location>
        <position position="388"/>
    </location>
    <ligand>
        <name>(6S)-NADPHX</name>
        <dbReference type="ChEBI" id="CHEBI:64076"/>
    </ligand>
</feature>
<evidence type="ECO:0000256" key="16">
    <source>
        <dbReference type="ARBA" id="ARBA00049209"/>
    </source>
</evidence>
<dbReference type="SUPFAM" id="SSF53613">
    <property type="entry name" value="Ribokinase-like"/>
    <property type="match status" value="1"/>
</dbReference>